<evidence type="ECO:0000256" key="4">
    <source>
        <dbReference type="ARBA" id="ARBA00022723"/>
    </source>
</evidence>
<keyword evidence="4" id="KW-0479">Metal-binding</keyword>
<feature type="region of interest" description="Disordered" evidence="9">
    <location>
        <begin position="404"/>
        <end position="431"/>
    </location>
</feature>
<evidence type="ECO:0000256" key="2">
    <source>
        <dbReference type="ARBA" id="ARBA00022630"/>
    </source>
</evidence>
<evidence type="ECO:0000256" key="9">
    <source>
        <dbReference type="SAM" id="MobiDB-lite"/>
    </source>
</evidence>
<keyword evidence="3" id="KW-0001">2Fe-2S</keyword>
<dbReference type="EMBL" id="JAEQNA010000008">
    <property type="protein sequence ID" value="MBL0422443.1"/>
    <property type="molecule type" value="Genomic_DNA"/>
</dbReference>
<dbReference type="GO" id="GO:0016651">
    <property type="term" value="F:oxidoreductase activity, acting on NAD(P)H"/>
    <property type="evidence" value="ECO:0007669"/>
    <property type="project" value="TreeGrafter"/>
</dbReference>
<evidence type="ECO:0000256" key="8">
    <source>
        <dbReference type="ARBA" id="ARBA00023014"/>
    </source>
</evidence>
<name>A0A936ZLL4_9BURK</name>
<dbReference type="PRINTS" id="PR00469">
    <property type="entry name" value="PNDRDTASEII"/>
</dbReference>
<dbReference type="RefSeq" id="WP_201685524.1">
    <property type="nucleotide sequence ID" value="NZ_JAEQNA010000008.1"/>
</dbReference>
<dbReference type="InterPro" id="IPR036922">
    <property type="entry name" value="Rieske_2Fe-2S_sf"/>
</dbReference>
<dbReference type="GO" id="GO:0005737">
    <property type="term" value="C:cytoplasm"/>
    <property type="evidence" value="ECO:0007669"/>
    <property type="project" value="TreeGrafter"/>
</dbReference>
<dbReference type="GO" id="GO:0051537">
    <property type="term" value="F:2 iron, 2 sulfur cluster binding"/>
    <property type="evidence" value="ECO:0007669"/>
    <property type="project" value="UniProtKB-KW"/>
</dbReference>
<comment type="caution">
    <text evidence="11">The sequence shown here is derived from an EMBL/GenBank/DDBJ whole genome shotgun (WGS) entry which is preliminary data.</text>
</comment>
<dbReference type="Gene3D" id="3.30.390.30">
    <property type="match status" value="1"/>
</dbReference>
<keyword evidence="5" id="KW-0274">FAD</keyword>
<sequence>MSTAPAVVVVGSGLAGYTLATQLAALGYPGSVTLVGEEAHAPYDRPPLSKEYQLGDESAVALQPALAPRVRFMAGQTVVAIHSDAREVELADGRRLPWDRLVLATGTRARQLPGIEPGAQVLTLRTLDDARAIREKLRSGARLAVIGGGPIGLELAASAHQLGVKTTVIEAAERLMARSAPVAIAEILLQHHRAHGVQVELNAKVIGIKGGNVELAGGRRIEADLVVVGIGVVANDQLARAAGIAADDGIFVDALCRTTHPGVYAIGDVTRQRNPISGRFERIETWFNAQGQALALAQQLAGTPQAKPYDDVPWYWSDQGKLRLQCAGLNQGEVQASRGDPAGSYLLGQWSAGRLVGVAAINSPHDFNLLRRLIGTEENITPEQFTSAPDLRWLQQHHAPPSARALVTAPAAAEPDSARSEQPATSSAAQPTGLAVCPLNDIDEGGIGSTYLEDGTRIAIYRVRGEEVFATDDKCTHGASSLCDEGTLEGHVIECGLHLGSFDVRTGKPVSTPCTKAVRTYAAQVRNGTIWIATEPSGESS</sequence>
<dbReference type="InterPro" id="IPR036188">
    <property type="entry name" value="FAD/NAD-bd_sf"/>
</dbReference>
<dbReference type="PRINTS" id="PR00368">
    <property type="entry name" value="FADPNR"/>
</dbReference>
<feature type="compositionally biased region" description="Polar residues" evidence="9">
    <location>
        <begin position="420"/>
        <end position="430"/>
    </location>
</feature>
<keyword evidence="2" id="KW-0285">Flavoprotein</keyword>
<evidence type="ECO:0000259" key="10">
    <source>
        <dbReference type="PROSITE" id="PS51296"/>
    </source>
</evidence>
<comment type="cofactor">
    <cofactor evidence="1">
        <name>FAD</name>
        <dbReference type="ChEBI" id="CHEBI:57692"/>
    </cofactor>
</comment>
<dbReference type="InterPro" id="IPR017941">
    <property type="entry name" value="Rieske_2Fe-2S"/>
</dbReference>
<dbReference type="CDD" id="cd03528">
    <property type="entry name" value="Rieske_RO_ferredoxin"/>
    <property type="match status" value="1"/>
</dbReference>
<dbReference type="PANTHER" id="PTHR43557">
    <property type="entry name" value="APOPTOSIS-INDUCING FACTOR 1"/>
    <property type="match status" value="1"/>
</dbReference>
<keyword evidence="7" id="KW-0408">Iron</keyword>
<feature type="domain" description="Rieske" evidence="10">
    <location>
        <begin position="434"/>
        <end position="532"/>
    </location>
</feature>
<reference evidence="11" key="1">
    <citation type="submission" date="2021-01" db="EMBL/GenBank/DDBJ databases">
        <title>Ramlibacter sp. strain AW1 16S ribosomal RNA gene Genome sequencing and assembly.</title>
        <authorList>
            <person name="Kang M."/>
        </authorList>
    </citation>
    <scope>NUCLEOTIDE SEQUENCE</scope>
    <source>
        <strain evidence="11">AW1</strain>
    </source>
</reference>
<dbReference type="PROSITE" id="PS51296">
    <property type="entry name" value="RIESKE"/>
    <property type="match status" value="1"/>
</dbReference>
<dbReference type="AlphaFoldDB" id="A0A936ZLL4"/>
<dbReference type="Pfam" id="PF07992">
    <property type="entry name" value="Pyr_redox_2"/>
    <property type="match status" value="1"/>
</dbReference>
<evidence type="ECO:0000256" key="1">
    <source>
        <dbReference type="ARBA" id="ARBA00001974"/>
    </source>
</evidence>
<keyword evidence="12" id="KW-1185">Reference proteome</keyword>
<proteinExistence type="predicted"/>
<evidence type="ECO:0000256" key="6">
    <source>
        <dbReference type="ARBA" id="ARBA00023002"/>
    </source>
</evidence>
<dbReference type="Gene3D" id="3.50.50.60">
    <property type="entry name" value="FAD/NAD(P)-binding domain"/>
    <property type="match status" value="2"/>
</dbReference>
<evidence type="ECO:0000313" key="11">
    <source>
        <dbReference type="EMBL" id="MBL0422443.1"/>
    </source>
</evidence>
<dbReference type="GO" id="GO:0046872">
    <property type="term" value="F:metal ion binding"/>
    <property type="evidence" value="ECO:0007669"/>
    <property type="project" value="UniProtKB-KW"/>
</dbReference>
<gene>
    <name evidence="11" type="ORF">JI739_19000</name>
</gene>
<accession>A0A936ZLL4</accession>
<dbReference type="SUPFAM" id="SSF51905">
    <property type="entry name" value="FAD/NAD(P)-binding domain"/>
    <property type="match status" value="1"/>
</dbReference>
<dbReference type="Proteomes" id="UP000613011">
    <property type="component" value="Unassembled WGS sequence"/>
</dbReference>
<dbReference type="SUPFAM" id="SSF55424">
    <property type="entry name" value="FAD/NAD-linked reductases, dimerisation (C-terminal) domain"/>
    <property type="match status" value="1"/>
</dbReference>
<dbReference type="Gene3D" id="2.102.10.10">
    <property type="entry name" value="Rieske [2Fe-2S] iron-sulphur domain"/>
    <property type="match status" value="1"/>
</dbReference>
<keyword evidence="6" id="KW-0560">Oxidoreductase</keyword>
<dbReference type="InterPro" id="IPR028202">
    <property type="entry name" value="Reductase_C"/>
</dbReference>
<protein>
    <submittedName>
        <fullName evidence="11">FAD-dependent oxidoreductase</fullName>
    </submittedName>
</protein>
<organism evidence="11 12">
    <name type="scientific">Ramlibacter aurantiacus</name>
    <dbReference type="NCBI Taxonomy" id="2801330"/>
    <lineage>
        <taxon>Bacteria</taxon>
        <taxon>Pseudomonadati</taxon>
        <taxon>Pseudomonadota</taxon>
        <taxon>Betaproteobacteria</taxon>
        <taxon>Burkholderiales</taxon>
        <taxon>Comamonadaceae</taxon>
        <taxon>Ramlibacter</taxon>
    </lineage>
</organism>
<evidence type="ECO:0000256" key="7">
    <source>
        <dbReference type="ARBA" id="ARBA00023004"/>
    </source>
</evidence>
<evidence type="ECO:0000256" key="5">
    <source>
        <dbReference type="ARBA" id="ARBA00022827"/>
    </source>
</evidence>
<keyword evidence="8" id="KW-0411">Iron-sulfur</keyword>
<dbReference type="InterPro" id="IPR023753">
    <property type="entry name" value="FAD/NAD-binding_dom"/>
</dbReference>
<dbReference type="Pfam" id="PF14759">
    <property type="entry name" value="Reductase_C"/>
    <property type="match status" value="1"/>
</dbReference>
<evidence type="ECO:0000256" key="3">
    <source>
        <dbReference type="ARBA" id="ARBA00022714"/>
    </source>
</evidence>
<dbReference type="SUPFAM" id="SSF50022">
    <property type="entry name" value="ISP domain"/>
    <property type="match status" value="1"/>
</dbReference>
<dbReference type="InterPro" id="IPR016156">
    <property type="entry name" value="FAD/NAD-linked_Rdtase_dimer_sf"/>
</dbReference>
<dbReference type="Pfam" id="PF00355">
    <property type="entry name" value="Rieske"/>
    <property type="match status" value="1"/>
</dbReference>
<dbReference type="PANTHER" id="PTHR43557:SF2">
    <property type="entry name" value="RIESKE DOMAIN-CONTAINING PROTEIN-RELATED"/>
    <property type="match status" value="1"/>
</dbReference>
<evidence type="ECO:0000313" key="12">
    <source>
        <dbReference type="Proteomes" id="UP000613011"/>
    </source>
</evidence>
<dbReference type="InterPro" id="IPR050446">
    <property type="entry name" value="FAD-oxidoreductase/Apoptosis"/>
</dbReference>